<evidence type="ECO:0000256" key="1">
    <source>
        <dbReference type="PROSITE-ProRule" id="PRU00047"/>
    </source>
</evidence>
<dbReference type="OrthoDB" id="5874850at2759"/>
<dbReference type="SUPFAM" id="SSF50630">
    <property type="entry name" value="Acid proteases"/>
    <property type="match status" value="1"/>
</dbReference>
<feature type="region of interest" description="Disordered" evidence="3">
    <location>
        <begin position="366"/>
        <end position="422"/>
    </location>
</feature>
<feature type="domain" description="CCHC-type" evidence="4">
    <location>
        <begin position="428"/>
        <end position="442"/>
    </location>
</feature>
<dbReference type="InterPro" id="IPR021109">
    <property type="entry name" value="Peptidase_aspartic_dom_sf"/>
</dbReference>
<protein>
    <submittedName>
        <fullName evidence="6">CCHC-type domain-containing protein</fullName>
    </submittedName>
</protein>
<keyword evidence="1" id="KW-0863">Zinc-finger</keyword>
<dbReference type="InterPro" id="IPR001878">
    <property type="entry name" value="Znf_CCHC"/>
</dbReference>
<proteinExistence type="predicted"/>
<dbReference type="GO" id="GO:0005737">
    <property type="term" value="C:cytoplasm"/>
    <property type="evidence" value="ECO:0007669"/>
    <property type="project" value="UniProtKB-ARBA"/>
</dbReference>
<evidence type="ECO:0000313" key="5">
    <source>
        <dbReference type="Proteomes" id="UP000025227"/>
    </source>
</evidence>
<name>A0A7I4Z471_HAECO</name>
<dbReference type="InterPro" id="IPR036875">
    <property type="entry name" value="Znf_CCHC_sf"/>
</dbReference>
<dbReference type="GO" id="GO:0003676">
    <property type="term" value="F:nucleic acid binding"/>
    <property type="evidence" value="ECO:0007669"/>
    <property type="project" value="InterPro"/>
</dbReference>
<dbReference type="GO" id="GO:0004190">
    <property type="term" value="F:aspartic-type endopeptidase activity"/>
    <property type="evidence" value="ECO:0007669"/>
    <property type="project" value="InterPro"/>
</dbReference>
<dbReference type="Gene3D" id="4.10.60.10">
    <property type="entry name" value="Zinc finger, CCHC-type"/>
    <property type="match status" value="1"/>
</dbReference>
<dbReference type="PROSITE" id="PS00141">
    <property type="entry name" value="ASP_PROTEASE"/>
    <property type="match status" value="1"/>
</dbReference>
<dbReference type="InterPro" id="IPR001969">
    <property type="entry name" value="Aspartic_peptidase_AS"/>
</dbReference>
<evidence type="ECO:0000256" key="3">
    <source>
        <dbReference type="SAM" id="MobiDB-lite"/>
    </source>
</evidence>
<dbReference type="SMART" id="SM00343">
    <property type="entry name" value="ZnF_C2HC"/>
    <property type="match status" value="1"/>
</dbReference>
<dbReference type="PROSITE" id="PS50158">
    <property type="entry name" value="ZF_CCHC"/>
    <property type="match status" value="1"/>
</dbReference>
<dbReference type="GO" id="GO:0019899">
    <property type="term" value="F:enzyme binding"/>
    <property type="evidence" value="ECO:0007669"/>
    <property type="project" value="UniProtKB-ARBA"/>
</dbReference>
<feature type="compositionally biased region" description="Basic and acidic residues" evidence="3">
    <location>
        <begin position="407"/>
        <end position="422"/>
    </location>
</feature>
<keyword evidence="1" id="KW-0479">Metal-binding</keyword>
<dbReference type="Proteomes" id="UP000025227">
    <property type="component" value="Unplaced"/>
</dbReference>
<feature type="coiled-coil region" evidence="2">
    <location>
        <begin position="151"/>
        <end position="195"/>
    </location>
</feature>
<dbReference type="Pfam" id="PF00098">
    <property type="entry name" value="zf-CCHC"/>
    <property type="match status" value="1"/>
</dbReference>
<dbReference type="SUPFAM" id="SSF57756">
    <property type="entry name" value="Retrovirus zinc finger-like domains"/>
    <property type="match status" value="1"/>
</dbReference>
<evidence type="ECO:0000256" key="2">
    <source>
        <dbReference type="SAM" id="Coils"/>
    </source>
</evidence>
<feature type="compositionally biased region" description="Polar residues" evidence="3">
    <location>
        <begin position="470"/>
        <end position="479"/>
    </location>
</feature>
<feature type="region of interest" description="Disordered" evidence="3">
    <location>
        <begin position="460"/>
        <end position="481"/>
    </location>
</feature>
<dbReference type="WBParaSite" id="HCON_00169670-00001">
    <property type="protein sequence ID" value="HCON_00169670-00001"/>
    <property type="gene ID" value="HCON_00169670"/>
</dbReference>
<feature type="compositionally biased region" description="Low complexity" evidence="3">
    <location>
        <begin position="372"/>
        <end position="391"/>
    </location>
</feature>
<dbReference type="GO" id="GO:0006508">
    <property type="term" value="P:proteolysis"/>
    <property type="evidence" value="ECO:0007669"/>
    <property type="project" value="InterPro"/>
</dbReference>
<dbReference type="OMA" id="IVMNCKE"/>
<reference evidence="6" key="1">
    <citation type="submission" date="2020-12" db="UniProtKB">
        <authorList>
            <consortium name="WormBaseParasite"/>
        </authorList>
    </citation>
    <scope>IDENTIFICATION</scope>
    <source>
        <strain evidence="6">MHco3</strain>
    </source>
</reference>
<accession>A0A7I4Z471</accession>
<keyword evidence="5" id="KW-1185">Reference proteome</keyword>
<evidence type="ECO:0000259" key="4">
    <source>
        <dbReference type="PROSITE" id="PS50158"/>
    </source>
</evidence>
<organism evidence="5 6">
    <name type="scientific">Haemonchus contortus</name>
    <name type="common">Barber pole worm</name>
    <dbReference type="NCBI Taxonomy" id="6289"/>
    <lineage>
        <taxon>Eukaryota</taxon>
        <taxon>Metazoa</taxon>
        <taxon>Ecdysozoa</taxon>
        <taxon>Nematoda</taxon>
        <taxon>Chromadorea</taxon>
        <taxon>Rhabditida</taxon>
        <taxon>Rhabditina</taxon>
        <taxon>Rhabditomorpha</taxon>
        <taxon>Strongyloidea</taxon>
        <taxon>Trichostrongylidae</taxon>
        <taxon>Haemonchus</taxon>
    </lineage>
</organism>
<keyword evidence="2" id="KW-0175">Coiled coil</keyword>
<sequence>MASVVSDEAIDAEVNTHVAVAPQEREMEVDSPVALDMDKERELEALKVCHQALKSVKEVEVLVGAEVAKYWRTGDARRENCERVLRMVVAEVEQQLTQLKQACEGNERNVAEELMAALNCTTQVEVVEAVEELAIKAAMIDKIEKCTGWEQEEIVMNCKELKKRMMKLLEKEKEVLSLQRELELTRKELQSLKSRKEEPMRSGVGITVPDWAKKAARVEQLGVEQIQAILREDADEARGEAKTRYEALPHRTRRGSFEGLVAALAETYRVDAQTSRVVALGKLRRLKKAEEQSVAEYCVLLERLSAMAYPELDETALMTVRAHQLYEQLVHWPESYHLLVAMEMPGADQYTSLKDTAMRIERRNLTLANTKSMSMSETSSRPSASTTPRTSNVGCDKSRRPSAHGEATQRLRDVEKGRQEKQKEIKTRCYKCQGIGHFARNCAAGMRHVGSKATGVVKLQEDEETKGKSRPQQSETSSFGKKYTTEVEVGGRIWRALLDTGSEISIMPIAVYNLVKAIYVRKCQ</sequence>
<dbReference type="GO" id="GO:0008270">
    <property type="term" value="F:zinc ion binding"/>
    <property type="evidence" value="ECO:0007669"/>
    <property type="project" value="UniProtKB-KW"/>
</dbReference>
<keyword evidence="1" id="KW-0862">Zinc</keyword>
<dbReference type="AlphaFoldDB" id="A0A7I4Z471"/>
<evidence type="ECO:0000313" key="6">
    <source>
        <dbReference type="WBParaSite" id="HCON_00169670-00001"/>
    </source>
</evidence>